<dbReference type="EMBL" id="LR907497">
    <property type="protein sequence ID" value="CAD7254137.1"/>
    <property type="molecule type" value="Genomic_DNA"/>
</dbReference>
<proteinExistence type="predicted"/>
<feature type="non-terminal residue" evidence="1">
    <location>
        <position position="93"/>
    </location>
</feature>
<sequence>SLKQARKEAKLAGDTSGVEIRGEIEEKERRRNRPKNLEVAVFIQEGFLSLVEHKVQGDIETWLRNSPPKWTIEQAKKTSFAFKDEDDGDEAET</sequence>
<organism evidence="1">
    <name type="scientific">Darwinula stevensoni</name>
    <dbReference type="NCBI Taxonomy" id="69355"/>
    <lineage>
        <taxon>Eukaryota</taxon>
        <taxon>Metazoa</taxon>
        <taxon>Ecdysozoa</taxon>
        <taxon>Arthropoda</taxon>
        <taxon>Crustacea</taxon>
        <taxon>Oligostraca</taxon>
        <taxon>Ostracoda</taxon>
        <taxon>Podocopa</taxon>
        <taxon>Podocopida</taxon>
        <taxon>Darwinulocopina</taxon>
        <taxon>Darwinuloidea</taxon>
        <taxon>Darwinulidae</taxon>
        <taxon>Darwinula</taxon>
    </lineage>
</organism>
<gene>
    <name evidence="1" type="ORF">DSTB1V02_LOCUS13883</name>
</gene>
<name>A0A7R9FT51_9CRUS</name>
<keyword evidence="2" id="KW-1185">Reference proteome</keyword>
<evidence type="ECO:0000313" key="2">
    <source>
        <dbReference type="Proteomes" id="UP000677054"/>
    </source>
</evidence>
<reference evidence="1" key="1">
    <citation type="submission" date="2020-11" db="EMBL/GenBank/DDBJ databases">
        <authorList>
            <person name="Tran Van P."/>
        </authorList>
    </citation>
    <scope>NUCLEOTIDE SEQUENCE</scope>
</reference>
<protein>
    <submittedName>
        <fullName evidence="1">Uncharacterized protein</fullName>
    </submittedName>
</protein>
<dbReference type="AlphaFoldDB" id="A0A7R9FT51"/>
<dbReference type="Proteomes" id="UP000677054">
    <property type="component" value="Unassembled WGS sequence"/>
</dbReference>
<accession>A0A7R9FT51</accession>
<evidence type="ECO:0000313" key="1">
    <source>
        <dbReference type="EMBL" id="CAD7254137.1"/>
    </source>
</evidence>
<dbReference type="EMBL" id="CAJPEV010007980">
    <property type="protein sequence ID" value="CAG0905056.1"/>
    <property type="molecule type" value="Genomic_DNA"/>
</dbReference>